<dbReference type="GO" id="GO:0000271">
    <property type="term" value="P:polysaccharide biosynthetic process"/>
    <property type="evidence" value="ECO:0007669"/>
    <property type="project" value="InterPro"/>
</dbReference>
<proteinExistence type="inferred from homology"/>
<organism evidence="8 9">
    <name type="scientific">Shewanella piezotolerans (strain WP3 / JCM 13877)</name>
    <dbReference type="NCBI Taxonomy" id="225849"/>
    <lineage>
        <taxon>Bacteria</taxon>
        <taxon>Pseudomonadati</taxon>
        <taxon>Pseudomonadota</taxon>
        <taxon>Gammaproteobacteria</taxon>
        <taxon>Alteromonadales</taxon>
        <taxon>Shewanellaceae</taxon>
        <taxon>Shewanella</taxon>
    </lineage>
</organism>
<evidence type="ECO:0000259" key="7">
    <source>
        <dbReference type="Pfam" id="PF04138"/>
    </source>
</evidence>
<dbReference type="PANTHER" id="PTHR38459">
    <property type="entry name" value="PROPHAGE BACTOPRENOL-LINKED GLUCOSE TRANSLOCASE HOMOLOG"/>
    <property type="match status" value="1"/>
</dbReference>
<accession>B8CIK4</accession>
<reference evidence="8 9" key="1">
    <citation type="journal article" date="2008" name="PLoS ONE">
        <title>Environmental adaptation: genomic analysis of the piezotolerant and psychrotolerant deep-sea iron reducing bacterium Shewanella piezotolerans WP3.</title>
        <authorList>
            <person name="Wang F."/>
            <person name="Wang J."/>
            <person name="Jian H."/>
            <person name="Zhang B."/>
            <person name="Li S."/>
            <person name="Wang F."/>
            <person name="Zeng X."/>
            <person name="Gao L."/>
            <person name="Bartlett D.H."/>
            <person name="Yu J."/>
            <person name="Hu S."/>
            <person name="Xiao X."/>
        </authorList>
    </citation>
    <scope>NUCLEOTIDE SEQUENCE [LARGE SCALE GENOMIC DNA]</scope>
    <source>
        <strain evidence="9">WP3 / JCM 13877</strain>
    </source>
</reference>
<protein>
    <submittedName>
        <fullName evidence="8">GtrA-like protein</fullName>
    </submittedName>
</protein>
<evidence type="ECO:0000256" key="4">
    <source>
        <dbReference type="ARBA" id="ARBA00022989"/>
    </source>
</evidence>
<gene>
    <name evidence="8" type="ordered locus">swp_0662</name>
</gene>
<dbReference type="eggNOG" id="COG2246">
    <property type="taxonomic scope" value="Bacteria"/>
</dbReference>
<sequence length="122" mass="13628">MGAAVFVADAVLFYLFFELLHLQVLAARVAAFSIAMLLSWWCNRCWTFHERQQGAKTEQLLKSIAVSCTAAIVNLSGFYLATLFLGETWLGISLAFSVGVLFGLILNWIGANFWTFRAIEVE</sequence>
<evidence type="ECO:0000313" key="9">
    <source>
        <dbReference type="Proteomes" id="UP000000753"/>
    </source>
</evidence>
<dbReference type="GO" id="GO:0005886">
    <property type="term" value="C:plasma membrane"/>
    <property type="evidence" value="ECO:0007669"/>
    <property type="project" value="TreeGrafter"/>
</dbReference>
<dbReference type="EMBL" id="CP000472">
    <property type="protein sequence ID" value="ACJ27480.1"/>
    <property type="molecule type" value="Genomic_DNA"/>
</dbReference>
<evidence type="ECO:0000313" key="8">
    <source>
        <dbReference type="EMBL" id="ACJ27480.1"/>
    </source>
</evidence>
<evidence type="ECO:0000256" key="1">
    <source>
        <dbReference type="ARBA" id="ARBA00004141"/>
    </source>
</evidence>
<comment type="subcellular location">
    <subcellularLocation>
        <location evidence="1">Membrane</location>
        <topology evidence="1">Multi-pass membrane protein</topology>
    </subcellularLocation>
</comment>
<dbReference type="PANTHER" id="PTHR38459:SF1">
    <property type="entry name" value="PROPHAGE BACTOPRENOL-LINKED GLUCOSE TRANSLOCASE HOMOLOG"/>
    <property type="match status" value="1"/>
</dbReference>
<keyword evidence="9" id="KW-1185">Reference proteome</keyword>
<feature type="transmembrane region" description="Helical" evidence="6">
    <location>
        <begin position="88"/>
        <end position="109"/>
    </location>
</feature>
<dbReference type="AlphaFoldDB" id="B8CIK4"/>
<dbReference type="Pfam" id="PF04138">
    <property type="entry name" value="GtrA_DPMS_TM"/>
    <property type="match status" value="1"/>
</dbReference>
<dbReference type="KEGG" id="swp:swp_0662"/>
<dbReference type="HOGENOM" id="CLU_083873_7_0_6"/>
<feature type="transmembrane region" description="Helical" evidence="6">
    <location>
        <begin position="20"/>
        <end position="42"/>
    </location>
</feature>
<evidence type="ECO:0000256" key="5">
    <source>
        <dbReference type="ARBA" id="ARBA00023136"/>
    </source>
</evidence>
<evidence type="ECO:0000256" key="3">
    <source>
        <dbReference type="ARBA" id="ARBA00022692"/>
    </source>
</evidence>
<keyword evidence="5 6" id="KW-0472">Membrane</keyword>
<keyword evidence="4 6" id="KW-1133">Transmembrane helix</keyword>
<evidence type="ECO:0000256" key="6">
    <source>
        <dbReference type="SAM" id="Phobius"/>
    </source>
</evidence>
<feature type="domain" description="GtrA/DPMS transmembrane" evidence="7">
    <location>
        <begin position="2"/>
        <end position="116"/>
    </location>
</feature>
<dbReference type="STRING" id="225849.swp_0662"/>
<dbReference type="InterPro" id="IPR051401">
    <property type="entry name" value="GtrA_CellWall_Glycosyl"/>
</dbReference>
<keyword evidence="3 6" id="KW-0812">Transmembrane</keyword>
<evidence type="ECO:0000256" key="2">
    <source>
        <dbReference type="ARBA" id="ARBA00009399"/>
    </source>
</evidence>
<comment type="similarity">
    <text evidence="2">Belongs to the GtrA family.</text>
</comment>
<dbReference type="Proteomes" id="UP000000753">
    <property type="component" value="Chromosome"/>
</dbReference>
<dbReference type="InterPro" id="IPR007267">
    <property type="entry name" value="GtrA_DPMS_TM"/>
</dbReference>
<name>B8CIK4_SHEPW</name>
<feature type="transmembrane region" description="Helical" evidence="6">
    <location>
        <begin position="63"/>
        <end position="82"/>
    </location>
</feature>